<evidence type="ECO:0000313" key="1">
    <source>
        <dbReference type="EMBL" id="RKQ55562.1"/>
    </source>
</evidence>
<reference evidence="1 2" key="1">
    <citation type="submission" date="2018-10" db="EMBL/GenBank/DDBJ databases">
        <title>Genomic Encyclopedia of Type Strains, Phase IV (KMG-IV): sequencing the most valuable type-strain genomes for metagenomic binning, comparative biology and taxonomic classification.</title>
        <authorList>
            <person name="Goeker M."/>
        </authorList>
    </citation>
    <scope>NUCLEOTIDE SEQUENCE [LARGE SCALE GENOMIC DNA]</scope>
    <source>
        <strain evidence="1 2">DSM 3303</strain>
    </source>
</reference>
<name>A0A495B3N0_VOGIN</name>
<dbReference type="EMBL" id="RBID01000017">
    <property type="protein sequence ID" value="RKQ55562.1"/>
    <property type="molecule type" value="Genomic_DNA"/>
</dbReference>
<gene>
    <name evidence="1" type="ORF">C8E02_2949</name>
</gene>
<evidence type="ECO:0000313" key="2">
    <source>
        <dbReference type="Proteomes" id="UP000279384"/>
    </source>
</evidence>
<proteinExistence type="predicted"/>
<dbReference type="Proteomes" id="UP000279384">
    <property type="component" value="Unassembled WGS sequence"/>
</dbReference>
<dbReference type="AlphaFoldDB" id="A0A495B3N0"/>
<organism evidence="1 2">
    <name type="scientific">Vogesella indigofera</name>
    <name type="common">Pseudomonas indigofera</name>
    <dbReference type="NCBI Taxonomy" id="45465"/>
    <lineage>
        <taxon>Bacteria</taxon>
        <taxon>Pseudomonadati</taxon>
        <taxon>Pseudomonadota</taxon>
        <taxon>Betaproteobacteria</taxon>
        <taxon>Neisseriales</taxon>
        <taxon>Chromobacteriaceae</taxon>
        <taxon>Vogesella</taxon>
    </lineage>
</organism>
<accession>A0A495B3N0</accession>
<protein>
    <submittedName>
        <fullName evidence="1">Uncharacterized protein</fullName>
    </submittedName>
</protein>
<dbReference type="RefSeq" id="WP_120811838.1">
    <property type="nucleotide sequence ID" value="NZ_RBID01000017.1"/>
</dbReference>
<sequence length="109" mass="12469">MKLGLEEMLQLLQEVEQGDPLDFADLPMDEDQLRRLVLSDLLQRDQQLQASASAEECQLIYLLSTARLVLENLLLHLQLLRLKQPEGGSDAQWQVLLRRFRRGDDDGAA</sequence>
<comment type="caution">
    <text evidence="1">The sequence shown here is derived from an EMBL/GenBank/DDBJ whole genome shotgun (WGS) entry which is preliminary data.</text>
</comment>